<keyword evidence="2" id="KW-0732">Signal</keyword>
<feature type="domain" description="DUF4124" evidence="3">
    <location>
        <begin position="16"/>
        <end position="70"/>
    </location>
</feature>
<comment type="caution">
    <text evidence="4">The sequence shown here is derived from an EMBL/GenBank/DDBJ whole genome shotgun (WGS) entry which is preliminary data.</text>
</comment>
<name>A0ABP9BKJ4_9GAMM</name>
<evidence type="ECO:0000313" key="4">
    <source>
        <dbReference type="EMBL" id="GAA4795267.1"/>
    </source>
</evidence>
<dbReference type="EMBL" id="BAABJE010000010">
    <property type="protein sequence ID" value="GAA4795267.1"/>
    <property type="molecule type" value="Genomic_DNA"/>
</dbReference>
<gene>
    <name evidence="4" type="ORF">GCM10023307_21220</name>
</gene>
<proteinExistence type="predicted"/>
<reference evidence="5" key="1">
    <citation type="journal article" date="2019" name="Int. J. Syst. Evol. Microbiol.">
        <title>The Global Catalogue of Microorganisms (GCM) 10K type strain sequencing project: providing services to taxonomists for standard genome sequencing and annotation.</title>
        <authorList>
            <consortium name="The Broad Institute Genomics Platform"/>
            <consortium name="The Broad Institute Genome Sequencing Center for Infectious Disease"/>
            <person name="Wu L."/>
            <person name="Ma J."/>
        </authorList>
    </citation>
    <scope>NUCLEOTIDE SEQUENCE [LARGE SCALE GENOMIC DNA]</scope>
    <source>
        <strain evidence="5">JCM 18204</strain>
    </source>
</reference>
<evidence type="ECO:0000259" key="3">
    <source>
        <dbReference type="Pfam" id="PF13511"/>
    </source>
</evidence>
<feature type="signal peptide" evidence="2">
    <location>
        <begin position="1"/>
        <end position="25"/>
    </location>
</feature>
<keyword evidence="5" id="KW-1185">Reference proteome</keyword>
<accession>A0ABP9BKJ4</accession>
<feature type="chain" id="PRO_5045825540" evidence="2">
    <location>
        <begin position="26"/>
        <end position="136"/>
    </location>
</feature>
<sequence length="136" mass="14542">MTRALRTALLATAVLALGTAPAAFADELYQWKDANGVTHYSQTPPAQGKYQARSIQHRAQAIDAGTPEAAAPVESTQCTTARKNIELLQSGSRLQMDSDGDGKADRDLSDNEREKQLQIAQTVARVNCSSATAKTP</sequence>
<evidence type="ECO:0000313" key="5">
    <source>
        <dbReference type="Proteomes" id="UP001499959"/>
    </source>
</evidence>
<dbReference type="RefSeq" id="WP_345303292.1">
    <property type="nucleotide sequence ID" value="NZ_BAABJE010000010.1"/>
</dbReference>
<feature type="compositionally biased region" description="Polar residues" evidence="1">
    <location>
        <begin position="127"/>
        <end position="136"/>
    </location>
</feature>
<evidence type="ECO:0000256" key="2">
    <source>
        <dbReference type="SAM" id="SignalP"/>
    </source>
</evidence>
<dbReference type="Pfam" id="PF13511">
    <property type="entry name" value="DUF4124"/>
    <property type="match status" value="1"/>
</dbReference>
<evidence type="ECO:0000256" key="1">
    <source>
        <dbReference type="SAM" id="MobiDB-lite"/>
    </source>
</evidence>
<feature type="compositionally biased region" description="Basic and acidic residues" evidence="1">
    <location>
        <begin position="100"/>
        <end position="116"/>
    </location>
</feature>
<feature type="region of interest" description="Disordered" evidence="1">
    <location>
        <begin position="89"/>
        <end position="136"/>
    </location>
</feature>
<dbReference type="InterPro" id="IPR025392">
    <property type="entry name" value="DUF4124"/>
</dbReference>
<protein>
    <submittedName>
        <fullName evidence="4">DUF4124 domain-containing protein</fullName>
    </submittedName>
</protein>
<dbReference type="Proteomes" id="UP001499959">
    <property type="component" value="Unassembled WGS sequence"/>
</dbReference>
<organism evidence="4 5">
    <name type="scientific">Lysobacter hankyongensis</name>
    <dbReference type="NCBI Taxonomy" id="1176535"/>
    <lineage>
        <taxon>Bacteria</taxon>
        <taxon>Pseudomonadati</taxon>
        <taxon>Pseudomonadota</taxon>
        <taxon>Gammaproteobacteria</taxon>
        <taxon>Lysobacterales</taxon>
        <taxon>Lysobacteraceae</taxon>
        <taxon>Lysobacter</taxon>
    </lineage>
</organism>